<evidence type="ECO:0000259" key="5">
    <source>
        <dbReference type="PROSITE" id="PS50303"/>
    </source>
</evidence>
<dbReference type="GO" id="GO:0003730">
    <property type="term" value="F:mRNA 3'-UTR binding"/>
    <property type="evidence" value="ECO:0007669"/>
    <property type="project" value="TreeGrafter"/>
</dbReference>
<evidence type="ECO:0000256" key="3">
    <source>
        <dbReference type="ARBA" id="ARBA00022782"/>
    </source>
</evidence>
<dbReference type="WBParaSite" id="GPLIN_001503700">
    <property type="protein sequence ID" value="GPLIN_001503700"/>
    <property type="gene ID" value="GPLIN_001503700"/>
</dbReference>
<dbReference type="InterPro" id="IPR011989">
    <property type="entry name" value="ARM-like"/>
</dbReference>
<proteinExistence type="predicted"/>
<dbReference type="Proteomes" id="UP000050741">
    <property type="component" value="Unassembled WGS sequence"/>
</dbReference>
<keyword evidence="3" id="KW-0221">Differentiation</keyword>
<evidence type="ECO:0000256" key="2">
    <source>
        <dbReference type="ARBA" id="ARBA00022737"/>
    </source>
</evidence>
<dbReference type="PANTHER" id="PTHR12537">
    <property type="entry name" value="RNA BINDING PROTEIN PUMILIO-RELATED"/>
    <property type="match status" value="1"/>
</dbReference>
<feature type="repeat" description="Pumilio" evidence="4">
    <location>
        <begin position="3"/>
        <end position="38"/>
    </location>
</feature>
<dbReference type="GO" id="GO:0005737">
    <property type="term" value="C:cytoplasm"/>
    <property type="evidence" value="ECO:0007669"/>
    <property type="project" value="TreeGrafter"/>
</dbReference>
<feature type="repeat" description="Pumilio" evidence="4">
    <location>
        <begin position="153"/>
        <end position="188"/>
    </location>
</feature>
<evidence type="ECO:0000313" key="6">
    <source>
        <dbReference type="Proteomes" id="UP000050741"/>
    </source>
</evidence>
<dbReference type="Gene3D" id="1.25.10.10">
    <property type="entry name" value="Leucine-rich Repeat Variant"/>
    <property type="match status" value="2"/>
</dbReference>
<dbReference type="InterPro" id="IPR033133">
    <property type="entry name" value="PUM-HD"/>
</dbReference>
<dbReference type="PROSITE" id="PS50303">
    <property type="entry name" value="PUM_HD"/>
    <property type="match status" value="1"/>
</dbReference>
<sequence>GPQTLQNARQLMVDEFGTHVIQKCFEYGTDGQKAQLLDALRGHVLTLALQMYGCHVIQTALKSVDKASQIEIIEELTPRSCLIRCIKDQYGMHVMNTIFEFIEPQRLQFFVDAILYSPLDSVASLSLHEYGYLVIRSLLKHCTEQQKRLVLEQLHDIVLTLATDKYGCFVIEHVIEHGLPEDRERIVRSLHENVLTLITDPYGNFVIQHVIEHGLPENRERIVRSLQGGIMKNAHHKGICSVIDKCLVFGTTEQRNALIDQVCADNGTGKPPLLEMMKHPFANDAVLKMHDFADSAHRDKMMFAIKEHIPALIRLKARQLEQQYVLC</sequence>
<organism evidence="6 7">
    <name type="scientific">Globodera pallida</name>
    <name type="common">Potato cyst nematode worm</name>
    <name type="synonym">Heterodera pallida</name>
    <dbReference type="NCBI Taxonomy" id="36090"/>
    <lineage>
        <taxon>Eukaryota</taxon>
        <taxon>Metazoa</taxon>
        <taxon>Ecdysozoa</taxon>
        <taxon>Nematoda</taxon>
        <taxon>Chromadorea</taxon>
        <taxon>Rhabditida</taxon>
        <taxon>Tylenchina</taxon>
        <taxon>Tylenchomorpha</taxon>
        <taxon>Tylenchoidea</taxon>
        <taxon>Heteroderidae</taxon>
        <taxon>Heteroderinae</taxon>
        <taxon>Globodera</taxon>
    </lineage>
</organism>
<feature type="repeat" description="Pumilio" evidence="4">
    <location>
        <begin position="113"/>
        <end position="152"/>
    </location>
</feature>
<accession>A0A183CQ79</accession>
<dbReference type="GO" id="GO:0010608">
    <property type="term" value="P:post-transcriptional regulation of gene expression"/>
    <property type="evidence" value="ECO:0007669"/>
    <property type="project" value="TreeGrafter"/>
</dbReference>
<name>A0A183CQ79_GLOPA</name>
<dbReference type="InterPro" id="IPR001313">
    <property type="entry name" value="Pumilio_RNA-bd_rpt"/>
</dbReference>
<keyword evidence="6" id="KW-1185">Reference proteome</keyword>
<dbReference type="SMART" id="SM00025">
    <property type="entry name" value="Pumilio"/>
    <property type="match status" value="8"/>
</dbReference>
<feature type="domain" description="PUM-HD" evidence="5">
    <location>
        <begin position="1"/>
        <end position="327"/>
    </location>
</feature>
<dbReference type="PROSITE" id="PS50302">
    <property type="entry name" value="PUM"/>
    <property type="match status" value="5"/>
</dbReference>
<dbReference type="GO" id="GO:0005634">
    <property type="term" value="C:nucleus"/>
    <property type="evidence" value="ECO:0007669"/>
    <property type="project" value="TreeGrafter"/>
</dbReference>
<keyword evidence="2" id="KW-0677">Repeat</keyword>
<reference evidence="6" key="1">
    <citation type="submission" date="2014-05" db="EMBL/GenBank/DDBJ databases">
        <title>The genome and life-stage specific transcriptomes of Globodera pallida elucidate key aspects of plant parasitism by a cyst nematode.</title>
        <authorList>
            <person name="Cotton J.A."/>
            <person name="Lilley C.J."/>
            <person name="Jones L.M."/>
            <person name="Kikuchi T."/>
            <person name="Reid A.J."/>
            <person name="Thorpe P."/>
            <person name="Tsai I.J."/>
            <person name="Beasley H."/>
            <person name="Blok V."/>
            <person name="Cock P.J.A."/>
            <person name="Van den Akker S.E."/>
            <person name="Holroyd N."/>
            <person name="Hunt M."/>
            <person name="Mantelin S."/>
            <person name="Naghra H."/>
            <person name="Pain A."/>
            <person name="Palomares-Rius J.E."/>
            <person name="Zarowiecki M."/>
            <person name="Berriman M."/>
            <person name="Jones J.T."/>
            <person name="Urwin P.E."/>
        </authorList>
    </citation>
    <scope>NUCLEOTIDE SEQUENCE [LARGE SCALE GENOMIC DNA]</scope>
    <source>
        <strain evidence="6">Lindley</strain>
    </source>
</reference>
<dbReference type="SUPFAM" id="SSF48371">
    <property type="entry name" value="ARM repeat"/>
    <property type="match status" value="2"/>
</dbReference>
<feature type="repeat" description="Pumilio" evidence="4">
    <location>
        <begin position="39"/>
        <end position="74"/>
    </location>
</feature>
<feature type="repeat" description="Pumilio" evidence="4">
    <location>
        <begin position="189"/>
        <end position="224"/>
    </location>
</feature>
<evidence type="ECO:0000256" key="1">
    <source>
        <dbReference type="ARBA" id="ARBA00022473"/>
    </source>
</evidence>
<protein>
    <submittedName>
        <fullName evidence="7">PUM-HD domain-containing protein</fullName>
    </submittedName>
</protein>
<dbReference type="Pfam" id="PF00806">
    <property type="entry name" value="PUF"/>
    <property type="match status" value="7"/>
</dbReference>
<dbReference type="InterPro" id="IPR016024">
    <property type="entry name" value="ARM-type_fold"/>
</dbReference>
<dbReference type="AlphaFoldDB" id="A0A183CQ79"/>
<evidence type="ECO:0000313" key="7">
    <source>
        <dbReference type="WBParaSite" id="GPLIN_001503700"/>
    </source>
</evidence>
<keyword evidence="1" id="KW-0217">Developmental protein</keyword>
<dbReference type="PANTHER" id="PTHR12537:SF12">
    <property type="entry name" value="MATERNAL PROTEIN PUMILIO"/>
    <property type="match status" value="1"/>
</dbReference>
<evidence type="ECO:0000256" key="4">
    <source>
        <dbReference type="PROSITE-ProRule" id="PRU00317"/>
    </source>
</evidence>
<reference evidence="7" key="2">
    <citation type="submission" date="2016-06" db="UniProtKB">
        <authorList>
            <consortium name="WormBaseParasite"/>
        </authorList>
    </citation>
    <scope>IDENTIFICATION</scope>
</reference>
<dbReference type="GO" id="GO:0030154">
    <property type="term" value="P:cell differentiation"/>
    <property type="evidence" value="ECO:0007669"/>
    <property type="project" value="UniProtKB-KW"/>
</dbReference>